<evidence type="ECO:0000313" key="3">
    <source>
        <dbReference type="Proteomes" id="UP001335100"/>
    </source>
</evidence>
<dbReference type="RefSeq" id="WP_330074655.1">
    <property type="nucleotide sequence ID" value="NZ_JAZDQJ010000010.1"/>
</dbReference>
<protein>
    <submittedName>
        <fullName evidence="2">Uncharacterized protein</fullName>
    </submittedName>
</protein>
<sequence>MTDWAGFTIVSAIVVICLARVYKARTQRSVTPFSALLLVPLIVVLTGVLTAAWRAFQET</sequence>
<dbReference type="EMBL" id="JAZDQJ010000010">
    <property type="protein sequence ID" value="MEE1933833.1"/>
    <property type="molecule type" value="Genomic_DNA"/>
</dbReference>
<dbReference type="Proteomes" id="UP001335100">
    <property type="component" value="Unassembled WGS sequence"/>
</dbReference>
<name>A0ABU7HQL5_9PSED</name>
<accession>A0ABU7HQL5</accession>
<keyword evidence="3" id="KW-1185">Reference proteome</keyword>
<comment type="caution">
    <text evidence="2">The sequence shown here is derived from an EMBL/GenBank/DDBJ whole genome shotgun (WGS) entry which is preliminary data.</text>
</comment>
<keyword evidence="1" id="KW-1133">Transmembrane helix</keyword>
<organism evidence="2 3">
    <name type="scientific">Pseudomonas ulcerans</name>
    <dbReference type="NCBI Taxonomy" id="3115852"/>
    <lineage>
        <taxon>Bacteria</taxon>
        <taxon>Pseudomonadati</taxon>
        <taxon>Pseudomonadota</taxon>
        <taxon>Gammaproteobacteria</taxon>
        <taxon>Pseudomonadales</taxon>
        <taxon>Pseudomonadaceae</taxon>
        <taxon>Pseudomonas</taxon>
    </lineage>
</organism>
<evidence type="ECO:0000256" key="1">
    <source>
        <dbReference type="SAM" id="Phobius"/>
    </source>
</evidence>
<gene>
    <name evidence="2" type="ORF">V0R50_11425</name>
</gene>
<keyword evidence="1" id="KW-0472">Membrane</keyword>
<reference evidence="2 3" key="1">
    <citation type="submission" date="2024-01" db="EMBL/GenBank/DDBJ databases">
        <title>Unpublished Manusciprt.</title>
        <authorList>
            <person name="Duman M."/>
            <person name="Valdes E.G."/>
            <person name="Ajmi N."/>
            <person name="Altun S."/>
            <person name="Saticioglu I.B."/>
        </authorList>
    </citation>
    <scope>NUCLEOTIDE SEQUENCE [LARGE SCALE GENOMIC DNA]</scope>
    <source>
        <strain evidence="2 3">148P</strain>
    </source>
</reference>
<proteinExistence type="predicted"/>
<feature type="transmembrane region" description="Helical" evidence="1">
    <location>
        <begin position="34"/>
        <end position="56"/>
    </location>
</feature>
<evidence type="ECO:0000313" key="2">
    <source>
        <dbReference type="EMBL" id="MEE1933833.1"/>
    </source>
</evidence>
<feature type="transmembrane region" description="Helical" evidence="1">
    <location>
        <begin position="6"/>
        <end position="22"/>
    </location>
</feature>
<keyword evidence="1" id="KW-0812">Transmembrane</keyword>